<dbReference type="Proteomes" id="UP000663193">
    <property type="component" value="Chromosome 1"/>
</dbReference>
<proteinExistence type="predicted"/>
<accession>A0A7U2ERA8</accession>
<name>A0A7U2ERA8_PHANO</name>
<protein>
    <submittedName>
        <fullName evidence="1">Uncharacterized protein</fullName>
    </submittedName>
</protein>
<evidence type="ECO:0000313" key="2">
    <source>
        <dbReference type="Proteomes" id="UP000663193"/>
    </source>
</evidence>
<keyword evidence="2" id="KW-1185">Reference proteome</keyword>
<dbReference type="AlphaFoldDB" id="A0A7U2ERA8"/>
<dbReference type="EMBL" id="CP069023">
    <property type="protein sequence ID" value="QRC91192.1"/>
    <property type="molecule type" value="Genomic_DNA"/>
</dbReference>
<gene>
    <name evidence="1" type="ORF">JI435_401080</name>
</gene>
<evidence type="ECO:0000313" key="1">
    <source>
        <dbReference type="EMBL" id="QRC91192.1"/>
    </source>
</evidence>
<reference evidence="2" key="1">
    <citation type="journal article" date="2021" name="BMC Genomics">
        <title>Chromosome-level genome assembly and manually-curated proteome of model necrotroph Parastagonospora nodorum Sn15 reveals a genome-wide trove of candidate effector homologs, and redundancy of virulence-related functions within an accessory chromosome.</title>
        <authorList>
            <person name="Bertazzoni S."/>
            <person name="Jones D.A.B."/>
            <person name="Phan H.T."/>
            <person name="Tan K.-C."/>
            <person name="Hane J.K."/>
        </authorList>
    </citation>
    <scope>NUCLEOTIDE SEQUENCE [LARGE SCALE GENOMIC DNA]</scope>
    <source>
        <strain evidence="2">SN15 / ATCC MYA-4574 / FGSC 10173)</strain>
    </source>
</reference>
<organism evidence="1 2">
    <name type="scientific">Phaeosphaeria nodorum (strain SN15 / ATCC MYA-4574 / FGSC 10173)</name>
    <name type="common">Glume blotch fungus</name>
    <name type="synonym">Parastagonospora nodorum</name>
    <dbReference type="NCBI Taxonomy" id="321614"/>
    <lineage>
        <taxon>Eukaryota</taxon>
        <taxon>Fungi</taxon>
        <taxon>Dikarya</taxon>
        <taxon>Ascomycota</taxon>
        <taxon>Pezizomycotina</taxon>
        <taxon>Dothideomycetes</taxon>
        <taxon>Pleosporomycetidae</taxon>
        <taxon>Pleosporales</taxon>
        <taxon>Pleosporineae</taxon>
        <taxon>Phaeosphaeriaceae</taxon>
        <taxon>Parastagonospora</taxon>
    </lineage>
</organism>
<dbReference type="VEuPathDB" id="FungiDB:JI435_401080"/>
<sequence length="83" mass="9278">MDAMGIVLAVNYGEWDLCTPLLDDSTRQVANTLARCGALRARNELRWIDICKVFSIHCPCPACDQSEGRGRKHEQLRVALFAS</sequence>